<keyword evidence="1" id="KW-0489">Methyltransferase</keyword>
<dbReference type="InterPro" id="IPR029063">
    <property type="entry name" value="SAM-dependent_MTases_sf"/>
</dbReference>
<organism evidence="1 2">
    <name type="scientific">Candidatus Magasanikbacteria bacterium GW2011_GWA2_40_10</name>
    <dbReference type="NCBI Taxonomy" id="1619037"/>
    <lineage>
        <taxon>Bacteria</taxon>
        <taxon>Candidatus Magasanikiibacteriota</taxon>
    </lineage>
</organism>
<proteinExistence type="predicted"/>
<reference evidence="1 2" key="1">
    <citation type="journal article" date="2015" name="Nature">
        <title>rRNA introns, odd ribosomes, and small enigmatic genomes across a large radiation of phyla.</title>
        <authorList>
            <person name="Brown C.T."/>
            <person name="Hug L.A."/>
            <person name="Thomas B.C."/>
            <person name="Sharon I."/>
            <person name="Castelle C.J."/>
            <person name="Singh A."/>
            <person name="Wilkins M.J."/>
            <person name="Williams K.H."/>
            <person name="Banfield J.F."/>
        </authorList>
    </citation>
    <scope>NUCLEOTIDE SEQUENCE [LARGE SCALE GENOMIC DNA]</scope>
</reference>
<name>A0A0G0Q3R1_9BACT</name>
<dbReference type="SUPFAM" id="SSF53335">
    <property type="entry name" value="S-adenosyl-L-methionine-dependent methyltransferases"/>
    <property type="match status" value="2"/>
</dbReference>
<keyword evidence="1" id="KW-0808">Transferase</keyword>
<dbReference type="STRING" id="1619037.UT67_C0004G0008"/>
<dbReference type="GO" id="GO:0032259">
    <property type="term" value="P:methylation"/>
    <property type="evidence" value="ECO:0007669"/>
    <property type="project" value="UniProtKB-KW"/>
</dbReference>
<evidence type="ECO:0000313" key="2">
    <source>
        <dbReference type="Proteomes" id="UP000034855"/>
    </source>
</evidence>
<dbReference type="PATRIC" id="fig|1619037.3.peg.135"/>
<dbReference type="GO" id="GO:0008168">
    <property type="term" value="F:methyltransferase activity"/>
    <property type="evidence" value="ECO:0007669"/>
    <property type="project" value="UniProtKB-KW"/>
</dbReference>
<dbReference type="Gene3D" id="3.40.50.150">
    <property type="entry name" value="Vaccinia Virus protein VP39"/>
    <property type="match status" value="2"/>
</dbReference>
<gene>
    <name evidence="1" type="ORF">UT67_C0004G0008</name>
</gene>
<dbReference type="AlphaFoldDB" id="A0A0G0Q3R1"/>
<evidence type="ECO:0000313" key="1">
    <source>
        <dbReference type="EMBL" id="KKR35019.1"/>
    </source>
</evidence>
<dbReference type="Proteomes" id="UP000034855">
    <property type="component" value="Unassembled WGS sequence"/>
</dbReference>
<comment type="caution">
    <text evidence="1">The sequence shown here is derived from an EMBL/GenBank/DDBJ whole genome shotgun (WGS) entry which is preliminary data.</text>
</comment>
<sequence>MSKNERKTENITTSNFMGMTKDINFALVEETRPPIYTAMKYWGKKPHNIWREYIKNYTSEDGLYLDPFAGSAISAFEAVKAGRKAIAFDLNPLTSFLIETFCSEFDKEKFTAEVDKIVGEIKNDKVYQEYFHTICRKCGNNFAIAQSFKWENGELYEVGVECFECQQNKKMRYLEKPTDEEITKANGMHKIKINTWYPDDVFYNSPSFSANFIECIGGNLFANLWTRRNLYVLSEIFNKILGVENVAIQKQLLLGFIKMVHLCTKMSVPRREASDRGFSTSWGRSAYICAARQMEMNPILVFYGSCIGKQSVESSLIDIKEYLGKIPKILYIDKSNKSNTSKNFDIKYGIIDINTITDFIEKDSVDFIMTDPPYGGLVQYLDLSTIWLIWLKKFDQRFTPNYESEITVKRNIQNLNTYKIKFQNGIKNLFKVLKDNGKIVFTFHNKDIKIWNAFLNAIALSGFKIEKVIHQQNRRTGESNVANPYGTSASDFYIRCIKKPTASFKTDEQEFAHYVLEKTISLIAQRNEPTPYQILFNGLLAEISSAGFNIEDFDKNIEQILSAHVGAIFELKDNGSKAGKYWWFKNPAEYIKYPDKKLTDRVEETIAALLRRKVSVTLDEVLGEIFVKYPNGLTPDIKSVDQILKKFANKSGGKWVYKGGDTEKEFTDHTEMLYFLSEIGKKMGYEVYIGKREQPENYNGKKLSDYADITKLDKLNFTTAIQTRVEMIDMVWIKNNNAEYAIEVENSTNFTSGIQRASNLDNEINKIMVLPNKRKTEFLSIKDPMFIDGFKKYNWGYLFYDDIIKLKSLRSIDETNINTFLNHF</sequence>
<protein>
    <submittedName>
        <fullName evidence="1">Adenine-specific DNA methylase containing a Zn-ribbon-like protein</fullName>
    </submittedName>
</protein>
<accession>A0A0G0Q3R1</accession>
<dbReference type="EMBL" id="LBXR01000004">
    <property type="protein sequence ID" value="KKR35019.1"/>
    <property type="molecule type" value="Genomic_DNA"/>
</dbReference>